<dbReference type="Proteomes" id="UP000014074">
    <property type="component" value="Unassembled WGS sequence"/>
</dbReference>
<dbReference type="InterPro" id="IPR028217">
    <property type="entry name" value="Rsa3_C"/>
</dbReference>
<dbReference type="EMBL" id="KB932913">
    <property type="protein sequence ID" value="EOO02571.1"/>
    <property type="molecule type" value="Genomic_DNA"/>
</dbReference>
<comment type="similarity">
    <text evidence="3">Belongs to the RSA3 family.</text>
</comment>
<evidence type="ECO:0000313" key="10">
    <source>
        <dbReference type="Proteomes" id="UP000014074"/>
    </source>
</evidence>
<dbReference type="RefSeq" id="XP_007912674.1">
    <property type="nucleotide sequence ID" value="XM_007914483.1"/>
</dbReference>
<keyword evidence="5" id="KW-0690">Ribosome biogenesis</keyword>
<evidence type="ECO:0000256" key="1">
    <source>
        <dbReference type="ARBA" id="ARBA00003035"/>
    </source>
</evidence>
<evidence type="ECO:0000256" key="3">
    <source>
        <dbReference type="ARBA" id="ARBA00006256"/>
    </source>
</evidence>
<evidence type="ECO:0000256" key="6">
    <source>
        <dbReference type="ARBA" id="ARBA00023242"/>
    </source>
</evidence>
<dbReference type="eggNOG" id="ENOG502SBU9">
    <property type="taxonomic scope" value="Eukaryota"/>
</dbReference>
<dbReference type="InterPro" id="IPR051898">
    <property type="entry name" value="Ribosome_Assembly_3"/>
</dbReference>
<dbReference type="HOGENOM" id="CLU_181714_1_0_1"/>
<dbReference type="GO" id="GO:0005730">
    <property type="term" value="C:nucleolus"/>
    <property type="evidence" value="ECO:0007669"/>
    <property type="project" value="UniProtKB-SubCell"/>
</dbReference>
<dbReference type="AlphaFoldDB" id="R8BT97"/>
<dbReference type="PANTHER" id="PTHR28127">
    <property type="entry name" value="RIBOSOME ASSEMBLY PROTEIN 3"/>
    <property type="match status" value="1"/>
</dbReference>
<gene>
    <name evidence="9" type="ORF">UCRPA7_1904</name>
</gene>
<evidence type="ECO:0000313" key="9">
    <source>
        <dbReference type="EMBL" id="EOO02571.1"/>
    </source>
</evidence>
<evidence type="ECO:0000256" key="4">
    <source>
        <dbReference type="ARBA" id="ARBA00015339"/>
    </source>
</evidence>
<dbReference type="GeneID" id="19322102"/>
<evidence type="ECO:0000256" key="2">
    <source>
        <dbReference type="ARBA" id="ARBA00004604"/>
    </source>
</evidence>
<keyword evidence="6" id="KW-0539">Nucleus</keyword>
<dbReference type="OrthoDB" id="69550at2759"/>
<proteinExistence type="inferred from homology"/>
<dbReference type="GO" id="GO:0030687">
    <property type="term" value="C:preribosome, large subunit precursor"/>
    <property type="evidence" value="ECO:0007669"/>
    <property type="project" value="TreeGrafter"/>
</dbReference>
<comment type="function">
    <text evidence="1">Required for efficient biogenesis of the 60S ribosomal subunit.</text>
</comment>
<protein>
    <recommendedName>
        <fullName evidence="4">Ribosome assembly protein 3</fullName>
    </recommendedName>
</protein>
<evidence type="ECO:0000256" key="5">
    <source>
        <dbReference type="ARBA" id="ARBA00022517"/>
    </source>
</evidence>
<keyword evidence="7" id="KW-0687">Ribonucleoprotein</keyword>
<evidence type="ECO:0000256" key="7">
    <source>
        <dbReference type="ARBA" id="ARBA00023274"/>
    </source>
</evidence>
<name>R8BT97_PHAM7</name>
<evidence type="ECO:0000259" key="8">
    <source>
        <dbReference type="Pfam" id="PF14615"/>
    </source>
</evidence>
<accession>R8BT97</accession>
<organism evidence="9 10">
    <name type="scientific">Phaeoacremonium minimum (strain UCR-PA7)</name>
    <name type="common">Esca disease fungus</name>
    <name type="synonym">Togninia minima</name>
    <dbReference type="NCBI Taxonomy" id="1286976"/>
    <lineage>
        <taxon>Eukaryota</taxon>
        <taxon>Fungi</taxon>
        <taxon>Dikarya</taxon>
        <taxon>Ascomycota</taxon>
        <taxon>Pezizomycotina</taxon>
        <taxon>Sordariomycetes</taxon>
        <taxon>Sordariomycetidae</taxon>
        <taxon>Togniniales</taxon>
        <taxon>Togniniaceae</taxon>
        <taxon>Phaeoacremonium</taxon>
    </lineage>
</organism>
<dbReference type="GO" id="GO:0000027">
    <property type="term" value="P:ribosomal large subunit assembly"/>
    <property type="evidence" value="ECO:0007669"/>
    <property type="project" value="TreeGrafter"/>
</dbReference>
<keyword evidence="10" id="KW-1185">Reference proteome</keyword>
<reference evidence="10" key="1">
    <citation type="journal article" date="2013" name="Genome Announc.">
        <title>Draft genome sequence of the ascomycete Phaeoacremonium aleophilum strain UCR-PA7, a causal agent of the esca disease complex in grapevines.</title>
        <authorList>
            <person name="Blanco-Ulate B."/>
            <person name="Rolshausen P."/>
            <person name="Cantu D."/>
        </authorList>
    </citation>
    <scope>NUCLEOTIDE SEQUENCE [LARGE SCALE GENOMIC DNA]</scope>
    <source>
        <strain evidence="10">UCR-PA7</strain>
    </source>
</reference>
<comment type="subcellular location">
    <subcellularLocation>
        <location evidence="2">Nucleus</location>
        <location evidence="2">Nucleolus</location>
    </subcellularLocation>
</comment>
<dbReference type="PANTHER" id="PTHR28127:SF1">
    <property type="entry name" value="RIBOSOME ASSEMBLY PROTEIN 3"/>
    <property type="match status" value="1"/>
</dbReference>
<dbReference type="Pfam" id="PF14615">
    <property type="entry name" value="Rsa3"/>
    <property type="match status" value="1"/>
</dbReference>
<sequence>MSSQGYIKKSDKEVAADFTSYYLQRATQEFADDLDKVRNADDFRADALPLLVHALQQGTATFSPADKRRIVTAEPSNAKE</sequence>
<feature type="domain" description="Ribosome-assembly protein 3 C-terminal" evidence="8">
    <location>
        <begin position="18"/>
        <end position="63"/>
    </location>
</feature>
<dbReference type="KEGG" id="tmn:UCRPA7_1904"/>